<evidence type="ECO:0000256" key="6">
    <source>
        <dbReference type="ARBA" id="ARBA00022989"/>
    </source>
</evidence>
<feature type="transmembrane region" description="Helical" evidence="8">
    <location>
        <begin position="78"/>
        <end position="97"/>
    </location>
</feature>
<accession>A0A974S2G5</accession>
<feature type="transmembrane region" description="Helical" evidence="8">
    <location>
        <begin position="220"/>
        <end position="250"/>
    </location>
</feature>
<dbReference type="SUPFAM" id="SSF81345">
    <property type="entry name" value="ABC transporter involved in vitamin B12 uptake, BtuC"/>
    <property type="match status" value="1"/>
</dbReference>
<name>A0A974S2G5_PERPY</name>
<evidence type="ECO:0000256" key="2">
    <source>
        <dbReference type="ARBA" id="ARBA00007935"/>
    </source>
</evidence>
<evidence type="ECO:0000313" key="10">
    <source>
        <dbReference type="Proteomes" id="UP000595254"/>
    </source>
</evidence>
<proteinExistence type="inferred from homology"/>
<dbReference type="FunFam" id="1.10.3470.10:FF:000001">
    <property type="entry name" value="Vitamin B12 ABC transporter permease BtuC"/>
    <property type="match status" value="1"/>
</dbReference>
<dbReference type="InterPro" id="IPR037294">
    <property type="entry name" value="ABC_BtuC-like"/>
</dbReference>
<evidence type="ECO:0000256" key="4">
    <source>
        <dbReference type="ARBA" id="ARBA00022475"/>
    </source>
</evidence>
<feature type="transmembrane region" description="Helical" evidence="8">
    <location>
        <begin position="262"/>
        <end position="287"/>
    </location>
</feature>
<dbReference type="GO" id="GO:0022857">
    <property type="term" value="F:transmembrane transporter activity"/>
    <property type="evidence" value="ECO:0007669"/>
    <property type="project" value="InterPro"/>
</dbReference>
<evidence type="ECO:0000313" key="9">
    <source>
        <dbReference type="EMBL" id="QQT02667.1"/>
    </source>
</evidence>
<dbReference type="EMBL" id="CP068053">
    <property type="protein sequence ID" value="QQT02667.1"/>
    <property type="molecule type" value="Genomic_DNA"/>
</dbReference>
<dbReference type="Proteomes" id="UP000595254">
    <property type="component" value="Chromosome"/>
</dbReference>
<dbReference type="GO" id="GO:0033214">
    <property type="term" value="P:siderophore-iron import into cell"/>
    <property type="evidence" value="ECO:0007669"/>
    <property type="project" value="TreeGrafter"/>
</dbReference>
<dbReference type="KEGG" id="ppsr:I6J18_13245"/>
<comment type="similarity">
    <text evidence="2">Belongs to the binding-protein-dependent transport system permease family. FecCD subfamily.</text>
</comment>
<sequence>MIGLIAAMALSLRLGTKTFQIETIIQAIFTYNPDITAHQIVMDIRFPRALGAALIGAFLALSGAIMQALTRNPLAEPSLLGVSHGAAFALVLTLAFFPKLSLAGTTAAAMAGAGLTVLFIFSLTARAKGGITPVKLALAGIAIGMFLSSLTSSLGLYFNVAKDMSFWYAGGLAYITWSSLEILSAAGVVGVVIVALLARSLTLLGLGVDVTKGLGINLHIVRILGVLAVLLLTGSSVAVSGAIGFIGLVVPHISRMLVGSDYRLLLPVSALLGSVLLVTADVGARLINPPYETTVGIVTAAIGVPFFLYLVRNEGSRSS</sequence>
<keyword evidence="3" id="KW-0813">Transport</keyword>
<dbReference type="Gene3D" id="1.10.3470.10">
    <property type="entry name" value="ABC transporter involved in vitamin B12 uptake, BtuC"/>
    <property type="match status" value="1"/>
</dbReference>
<evidence type="ECO:0000256" key="5">
    <source>
        <dbReference type="ARBA" id="ARBA00022692"/>
    </source>
</evidence>
<feature type="transmembrane region" description="Helical" evidence="8">
    <location>
        <begin position="103"/>
        <end position="124"/>
    </location>
</feature>
<keyword evidence="4" id="KW-1003">Cell membrane</keyword>
<gene>
    <name evidence="9" type="ORF">I6J18_13245</name>
</gene>
<comment type="subcellular location">
    <subcellularLocation>
        <location evidence="1">Cell membrane</location>
        <topology evidence="1">Multi-pass membrane protein</topology>
    </subcellularLocation>
</comment>
<dbReference type="AlphaFoldDB" id="A0A974S2G5"/>
<keyword evidence="6 8" id="KW-1133">Transmembrane helix</keyword>
<dbReference type="PANTHER" id="PTHR30472:SF58">
    <property type="entry name" value="IRON(3+)-HYDROXAMATE IMPORT SYSTEM PERMEASE PROTEIN FHUB"/>
    <property type="match status" value="1"/>
</dbReference>
<evidence type="ECO:0000256" key="7">
    <source>
        <dbReference type="ARBA" id="ARBA00023136"/>
    </source>
</evidence>
<protein>
    <submittedName>
        <fullName evidence="9">Iron ABC transporter permease</fullName>
    </submittedName>
</protein>
<evidence type="ECO:0000256" key="8">
    <source>
        <dbReference type="SAM" id="Phobius"/>
    </source>
</evidence>
<dbReference type="CDD" id="cd06550">
    <property type="entry name" value="TM_ABC_iron-siderophores_like"/>
    <property type="match status" value="1"/>
</dbReference>
<reference evidence="9 10" key="1">
    <citation type="submission" date="2021-01" db="EMBL/GenBank/DDBJ databases">
        <title>FDA dAtabase for Regulatory Grade micrObial Sequences (FDA-ARGOS): Supporting development and validation of Infectious Disease Dx tests.</title>
        <authorList>
            <person name="Nelson B."/>
            <person name="Plummer A."/>
            <person name="Tallon L."/>
            <person name="Sadzewicz L."/>
            <person name="Zhao X."/>
            <person name="Boylan J."/>
            <person name="Ott S."/>
            <person name="Bowen H."/>
            <person name="Vavikolanu K."/>
            <person name="Mehta A."/>
            <person name="Aluvathingal J."/>
            <person name="Nadendla S."/>
            <person name="Myers T."/>
            <person name="Yan Y."/>
            <person name="Sichtig H."/>
        </authorList>
    </citation>
    <scope>NUCLEOTIDE SEQUENCE [LARGE SCALE GENOMIC DNA]</scope>
    <source>
        <strain evidence="9 10">FDAARGOS_1161</strain>
    </source>
</reference>
<dbReference type="Pfam" id="PF01032">
    <property type="entry name" value="FecCD"/>
    <property type="match status" value="1"/>
</dbReference>
<evidence type="ECO:0000256" key="3">
    <source>
        <dbReference type="ARBA" id="ARBA00022448"/>
    </source>
</evidence>
<dbReference type="GO" id="GO:0005886">
    <property type="term" value="C:plasma membrane"/>
    <property type="evidence" value="ECO:0007669"/>
    <property type="project" value="UniProtKB-SubCell"/>
</dbReference>
<dbReference type="PANTHER" id="PTHR30472">
    <property type="entry name" value="FERRIC ENTEROBACTIN TRANSPORT SYSTEM PERMEASE PROTEIN"/>
    <property type="match status" value="1"/>
</dbReference>
<dbReference type="InterPro" id="IPR000522">
    <property type="entry name" value="ABC_transptr_permease_BtuC"/>
</dbReference>
<feature type="transmembrane region" description="Helical" evidence="8">
    <location>
        <begin position="293"/>
        <end position="311"/>
    </location>
</feature>
<feature type="transmembrane region" description="Helical" evidence="8">
    <location>
        <begin position="44"/>
        <end position="66"/>
    </location>
</feature>
<organism evidence="9 10">
    <name type="scientific">Peribacillus psychrosaccharolyticus</name>
    <name type="common">Bacillus psychrosaccharolyticus</name>
    <dbReference type="NCBI Taxonomy" id="1407"/>
    <lineage>
        <taxon>Bacteria</taxon>
        <taxon>Bacillati</taxon>
        <taxon>Bacillota</taxon>
        <taxon>Bacilli</taxon>
        <taxon>Bacillales</taxon>
        <taxon>Bacillaceae</taxon>
        <taxon>Peribacillus</taxon>
    </lineage>
</organism>
<keyword evidence="10" id="KW-1185">Reference proteome</keyword>
<evidence type="ECO:0000256" key="1">
    <source>
        <dbReference type="ARBA" id="ARBA00004651"/>
    </source>
</evidence>
<keyword evidence="5 8" id="KW-0812">Transmembrane</keyword>
<keyword evidence="7 8" id="KW-0472">Membrane</keyword>
<feature type="transmembrane region" description="Helical" evidence="8">
    <location>
        <begin position="136"/>
        <end position="158"/>
    </location>
</feature>